<gene>
    <name evidence="2" type="ORF">COEREDRAFT_86059</name>
</gene>
<name>A0A2G5BEI8_COERN</name>
<dbReference type="Proteomes" id="UP000242474">
    <property type="component" value="Unassembled WGS sequence"/>
</dbReference>
<keyword evidence="1" id="KW-0175">Coiled coil</keyword>
<keyword evidence="3" id="KW-1185">Reference proteome</keyword>
<reference evidence="2 3" key="1">
    <citation type="journal article" date="2015" name="Genome Biol. Evol.">
        <title>Phylogenomic analyses indicate that early fungi evolved digesting cell walls of algal ancestors of land plants.</title>
        <authorList>
            <person name="Chang Y."/>
            <person name="Wang S."/>
            <person name="Sekimoto S."/>
            <person name="Aerts A.L."/>
            <person name="Choi C."/>
            <person name="Clum A."/>
            <person name="LaButti K.M."/>
            <person name="Lindquist E.A."/>
            <person name="Yee Ngan C."/>
            <person name="Ohm R.A."/>
            <person name="Salamov A.A."/>
            <person name="Grigoriev I.V."/>
            <person name="Spatafora J.W."/>
            <person name="Berbee M.L."/>
        </authorList>
    </citation>
    <scope>NUCLEOTIDE SEQUENCE [LARGE SCALE GENOMIC DNA]</scope>
    <source>
        <strain evidence="2 3">NRRL 1564</strain>
    </source>
</reference>
<organism evidence="2 3">
    <name type="scientific">Coemansia reversa (strain ATCC 12441 / NRRL 1564)</name>
    <dbReference type="NCBI Taxonomy" id="763665"/>
    <lineage>
        <taxon>Eukaryota</taxon>
        <taxon>Fungi</taxon>
        <taxon>Fungi incertae sedis</taxon>
        <taxon>Zoopagomycota</taxon>
        <taxon>Kickxellomycotina</taxon>
        <taxon>Kickxellomycetes</taxon>
        <taxon>Kickxellales</taxon>
        <taxon>Kickxellaceae</taxon>
        <taxon>Coemansia</taxon>
    </lineage>
</organism>
<dbReference type="AlphaFoldDB" id="A0A2G5BEI8"/>
<proteinExistence type="predicted"/>
<evidence type="ECO:0000256" key="1">
    <source>
        <dbReference type="SAM" id="Coils"/>
    </source>
</evidence>
<evidence type="ECO:0000313" key="2">
    <source>
        <dbReference type="EMBL" id="PIA17429.1"/>
    </source>
</evidence>
<dbReference type="EMBL" id="KZ303494">
    <property type="protein sequence ID" value="PIA17429.1"/>
    <property type="molecule type" value="Genomic_DNA"/>
</dbReference>
<dbReference type="OrthoDB" id="5558148at2759"/>
<accession>A0A2G5BEI8</accession>
<sequence>MSSADTTANFGDISNETQSVVTAGAISALYSTRKEVLERLTRYRDYYVAEIQQQEEQVEDINRALDIVKQCNTDNQSCAIGKLTIRLKEAQMSLREAQLAKDRQEMEMTMWGSDGP</sequence>
<protein>
    <submittedName>
        <fullName evidence="2">Uncharacterized protein</fullName>
    </submittedName>
</protein>
<feature type="coiled-coil region" evidence="1">
    <location>
        <begin position="44"/>
        <end position="107"/>
    </location>
</feature>
<evidence type="ECO:0000313" key="3">
    <source>
        <dbReference type="Proteomes" id="UP000242474"/>
    </source>
</evidence>